<sequence length="77" mass="8885">MQNCSSNKVSSVLRSWEPFMMLILSPSPMSLFNVSLYIPHPFWDFNTFFHPNMLLLWDVLLVYTLKAANMSGNTQNA</sequence>
<dbReference type="AlphaFoldDB" id="A0A1A8I6U5"/>
<reference evidence="2" key="2">
    <citation type="submission" date="2016-06" db="EMBL/GenBank/DDBJ databases">
        <title>The genome of a short-lived fish provides insights into sex chromosome evolution and the genetic control of aging.</title>
        <authorList>
            <person name="Reichwald K."/>
            <person name="Felder M."/>
            <person name="Petzold A."/>
            <person name="Koch P."/>
            <person name="Groth M."/>
            <person name="Platzer M."/>
        </authorList>
    </citation>
    <scope>NUCLEOTIDE SEQUENCE</scope>
    <source>
        <tissue evidence="2">Brain</tissue>
    </source>
</reference>
<dbReference type="EMBL" id="HAED01006571">
    <property type="protein sequence ID" value="SBQ92643.1"/>
    <property type="molecule type" value="Transcribed_RNA"/>
</dbReference>
<keyword evidence="1" id="KW-0812">Transmembrane</keyword>
<name>A0A1A8I6U5_NOTKU</name>
<feature type="non-terminal residue" evidence="2">
    <location>
        <position position="77"/>
    </location>
</feature>
<reference evidence="2" key="1">
    <citation type="submission" date="2016-05" db="EMBL/GenBank/DDBJ databases">
        <authorList>
            <person name="Lavstsen T."/>
            <person name="Jespersen J.S."/>
        </authorList>
    </citation>
    <scope>NUCLEOTIDE SEQUENCE</scope>
    <source>
        <tissue evidence="2">Brain</tissue>
    </source>
</reference>
<organism evidence="2">
    <name type="scientific">Nothobranchius kuhntae</name>
    <name type="common">Beira killifish</name>
    <dbReference type="NCBI Taxonomy" id="321403"/>
    <lineage>
        <taxon>Eukaryota</taxon>
        <taxon>Metazoa</taxon>
        <taxon>Chordata</taxon>
        <taxon>Craniata</taxon>
        <taxon>Vertebrata</taxon>
        <taxon>Euteleostomi</taxon>
        <taxon>Actinopterygii</taxon>
        <taxon>Neopterygii</taxon>
        <taxon>Teleostei</taxon>
        <taxon>Neoteleostei</taxon>
        <taxon>Acanthomorphata</taxon>
        <taxon>Ovalentaria</taxon>
        <taxon>Atherinomorphae</taxon>
        <taxon>Cyprinodontiformes</taxon>
        <taxon>Nothobranchiidae</taxon>
        <taxon>Nothobranchius</taxon>
    </lineage>
</organism>
<evidence type="ECO:0000313" key="2">
    <source>
        <dbReference type="EMBL" id="SBQ92643.1"/>
    </source>
</evidence>
<accession>A0A1A8I6U5</accession>
<feature type="transmembrane region" description="Helical" evidence="1">
    <location>
        <begin position="21"/>
        <end position="42"/>
    </location>
</feature>
<keyword evidence="1" id="KW-0472">Membrane</keyword>
<gene>
    <name evidence="2" type="primary">Nfu_g_1_021867</name>
</gene>
<proteinExistence type="predicted"/>
<keyword evidence="1" id="KW-1133">Transmembrane helix</keyword>
<evidence type="ECO:0000256" key="1">
    <source>
        <dbReference type="SAM" id="Phobius"/>
    </source>
</evidence>
<protein>
    <submittedName>
        <fullName evidence="2">Uncharacterized protein</fullName>
    </submittedName>
</protein>